<comment type="cofactor">
    <cofactor evidence="1 6">
        <name>FAD</name>
        <dbReference type="ChEBI" id="CHEBI:57692"/>
    </cofactor>
</comment>
<reference evidence="10 11" key="1">
    <citation type="submission" date="2016-10" db="EMBL/GenBank/DDBJ databases">
        <authorList>
            <person name="de Groot N.N."/>
        </authorList>
    </citation>
    <scope>NUCLEOTIDE SEQUENCE [LARGE SCALE GENOMIC DNA]</scope>
    <source>
        <strain evidence="10 11">DSM 44993</strain>
    </source>
</reference>
<evidence type="ECO:0000256" key="3">
    <source>
        <dbReference type="ARBA" id="ARBA00022630"/>
    </source>
</evidence>
<evidence type="ECO:0000313" key="10">
    <source>
        <dbReference type="EMBL" id="SEP48701.1"/>
    </source>
</evidence>
<dbReference type="Gene3D" id="1.20.140.10">
    <property type="entry name" value="Butyryl-CoA Dehydrogenase, subunit A, domain 3"/>
    <property type="match status" value="1"/>
</dbReference>
<evidence type="ECO:0000259" key="7">
    <source>
        <dbReference type="Pfam" id="PF00441"/>
    </source>
</evidence>
<protein>
    <submittedName>
        <fullName evidence="10">Acyl-CoA dehydrogenase</fullName>
    </submittedName>
</protein>
<dbReference type="PROSITE" id="PS00072">
    <property type="entry name" value="ACYL_COA_DH_1"/>
    <property type="match status" value="1"/>
</dbReference>
<evidence type="ECO:0000256" key="6">
    <source>
        <dbReference type="RuleBase" id="RU362125"/>
    </source>
</evidence>
<dbReference type="Pfam" id="PF02770">
    <property type="entry name" value="Acyl-CoA_dh_M"/>
    <property type="match status" value="1"/>
</dbReference>
<dbReference type="SUPFAM" id="SSF56645">
    <property type="entry name" value="Acyl-CoA dehydrogenase NM domain-like"/>
    <property type="match status" value="1"/>
</dbReference>
<evidence type="ECO:0000256" key="1">
    <source>
        <dbReference type="ARBA" id="ARBA00001974"/>
    </source>
</evidence>
<feature type="domain" description="Acyl-CoA oxidase/dehydrogenase middle" evidence="8">
    <location>
        <begin position="121"/>
        <end position="214"/>
    </location>
</feature>
<feature type="domain" description="Acyl-CoA dehydrogenase/oxidase C-terminal" evidence="7">
    <location>
        <begin position="226"/>
        <end position="377"/>
    </location>
</feature>
<dbReference type="InterPro" id="IPR009075">
    <property type="entry name" value="AcylCo_DH/oxidase_C"/>
</dbReference>
<evidence type="ECO:0000256" key="4">
    <source>
        <dbReference type="ARBA" id="ARBA00022827"/>
    </source>
</evidence>
<dbReference type="InterPro" id="IPR036250">
    <property type="entry name" value="AcylCo_DH-like_C"/>
</dbReference>
<evidence type="ECO:0000256" key="5">
    <source>
        <dbReference type="ARBA" id="ARBA00023002"/>
    </source>
</evidence>
<keyword evidence="5 6" id="KW-0560">Oxidoreductase</keyword>
<evidence type="ECO:0000313" key="11">
    <source>
        <dbReference type="Proteomes" id="UP000198582"/>
    </source>
</evidence>
<dbReference type="Gene3D" id="2.40.110.10">
    <property type="entry name" value="Butyryl-CoA Dehydrogenase, subunit A, domain 2"/>
    <property type="match status" value="1"/>
</dbReference>
<keyword evidence="11" id="KW-1185">Reference proteome</keyword>
<feature type="domain" description="Acyl-CoA dehydrogenase/oxidase N-terminal" evidence="9">
    <location>
        <begin position="4"/>
        <end position="117"/>
    </location>
</feature>
<organism evidence="10 11">
    <name type="scientific">Amycolatopsis saalfeldensis</name>
    <dbReference type="NCBI Taxonomy" id="394193"/>
    <lineage>
        <taxon>Bacteria</taxon>
        <taxon>Bacillati</taxon>
        <taxon>Actinomycetota</taxon>
        <taxon>Actinomycetes</taxon>
        <taxon>Pseudonocardiales</taxon>
        <taxon>Pseudonocardiaceae</taxon>
        <taxon>Amycolatopsis</taxon>
    </lineage>
</organism>
<gene>
    <name evidence="10" type="ORF">SAMN04489732_112121</name>
</gene>
<dbReference type="Pfam" id="PF02771">
    <property type="entry name" value="Acyl-CoA_dh_N"/>
    <property type="match status" value="1"/>
</dbReference>
<dbReference type="EMBL" id="FOEF01000012">
    <property type="protein sequence ID" value="SEP48701.1"/>
    <property type="molecule type" value="Genomic_DNA"/>
</dbReference>
<name>A0A1H8Y9L1_9PSEU</name>
<dbReference type="InterPro" id="IPR037069">
    <property type="entry name" value="AcylCoA_DH/ox_N_sf"/>
</dbReference>
<dbReference type="InterPro" id="IPR006091">
    <property type="entry name" value="Acyl-CoA_Oxase/DH_mid-dom"/>
</dbReference>
<dbReference type="FunFam" id="2.40.110.10:FF:000002">
    <property type="entry name" value="Acyl-CoA dehydrogenase fadE12"/>
    <property type="match status" value="1"/>
</dbReference>
<evidence type="ECO:0000256" key="2">
    <source>
        <dbReference type="ARBA" id="ARBA00009347"/>
    </source>
</evidence>
<dbReference type="RefSeq" id="WP_091620920.1">
    <property type="nucleotide sequence ID" value="NZ_FOEF01000012.1"/>
</dbReference>
<dbReference type="GO" id="GO:0003995">
    <property type="term" value="F:acyl-CoA dehydrogenase activity"/>
    <property type="evidence" value="ECO:0007669"/>
    <property type="project" value="InterPro"/>
</dbReference>
<dbReference type="Pfam" id="PF00441">
    <property type="entry name" value="Acyl-CoA_dh_1"/>
    <property type="match status" value="1"/>
</dbReference>
<comment type="similarity">
    <text evidence="2 6">Belongs to the acyl-CoA dehydrogenase family.</text>
</comment>
<dbReference type="Gene3D" id="1.10.540.10">
    <property type="entry name" value="Acyl-CoA dehydrogenase/oxidase, N-terminal domain"/>
    <property type="match status" value="1"/>
</dbReference>
<dbReference type="GO" id="GO:0050660">
    <property type="term" value="F:flavin adenine dinucleotide binding"/>
    <property type="evidence" value="ECO:0007669"/>
    <property type="project" value="InterPro"/>
</dbReference>
<dbReference type="AlphaFoldDB" id="A0A1H8Y9L1"/>
<dbReference type="InterPro" id="IPR013786">
    <property type="entry name" value="AcylCoA_DH/ox_N"/>
</dbReference>
<dbReference type="STRING" id="394193.SAMN04489732_112121"/>
<accession>A0A1H8Y9L1</accession>
<dbReference type="InterPro" id="IPR006089">
    <property type="entry name" value="Acyl-CoA_DH_CS"/>
</dbReference>
<evidence type="ECO:0000259" key="9">
    <source>
        <dbReference type="Pfam" id="PF02771"/>
    </source>
</evidence>
<dbReference type="PANTHER" id="PTHR43884">
    <property type="entry name" value="ACYL-COA DEHYDROGENASE"/>
    <property type="match status" value="1"/>
</dbReference>
<dbReference type="CDD" id="cd00567">
    <property type="entry name" value="ACAD"/>
    <property type="match status" value="1"/>
</dbReference>
<dbReference type="InterPro" id="IPR009100">
    <property type="entry name" value="AcylCoA_DH/oxidase_NM_dom_sf"/>
</dbReference>
<keyword evidence="3 6" id="KW-0285">Flavoprotein</keyword>
<sequence>MRLTAEQAEFARVIRDFCARECGTQAQRDALTENGTLANSPRILAKLAAHGWLGVSLPEELGGGGAGFADECVFLEETSRGLAPITAYSSSLTAAQTYLKWGNDKQKKTVVGNLVAGRLEAIALSEPEAGSDLGGVRVKAVRDGGDYVLNGQKTWISAAHISEHLLVLGREDATGGKHQGLTLLMVPRATPGVEMREVRTMEARTCNDVFFTDVRVPASAVVGTAGEGWKQLMRGLGVERLIIAAMSVGSAQRSLDDAIAFVREREAFGRKIATFQALRHRIADLATDIAFARSFLYDVAARIDAGQEDQLAQESAMAKLRCTEIAKNTALEAMQLMGGYGYAREYGMEFQVRRALAPPIYGGTNEIQREIIAKRLLS</sequence>
<dbReference type="InterPro" id="IPR046373">
    <property type="entry name" value="Acyl-CoA_Oxase/DH_mid-dom_sf"/>
</dbReference>
<dbReference type="PANTHER" id="PTHR43884:SF12">
    <property type="entry name" value="ISOVALERYL-COA DEHYDROGENASE, MITOCHONDRIAL-RELATED"/>
    <property type="match status" value="1"/>
</dbReference>
<proteinExistence type="inferred from homology"/>
<dbReference type="Proteomes" id="UP000198582">
    <property type="component" value="Unassembled WGS sequence"/>
</dbReference>
<dbReference type="FunFam" id="1.20.140.10:FF:000001">
    <property type="entry name" value="Acyl-CoA dehydrogenase"/>
    <property type="match status" value="1"/>
</dbReference>
<evidence type="ECO:0000259" key="8">
    <source>
        <dbReference type="Pfam" id="PF02770"/>
    </source>
</evidence>
<dbReference type="SUPFAM" id="SSF47203">
    <property type="entry name" value="Acyl-CoA dehydrogenase C-terminal domain-like"/>
    <property type="match status" value="1"/>
</dbReference>
<keyword evidence="4 6" id="KW-0274">FAD</keyword>
<dbReference type="OrthoDB" id="3205875at2"/>